<comment type="caution">
    <text evidence="2">The sequence shown here is derived from an EMBL/GenBank/DDBJ whole genome shotgun (WGS) entry which is preliminary data.</text>
</comment>
<proteinExistence type="predicted"/>
<accession>A0ABX2FXQ4</accession>
<evidence type="ECO:0000313" key="3">
    <source>
        <dbReference type="Proteomes" id="UP001516061"/>
    </source>
</evidence>
<dbReference type="RefSeq" id="WP_173803762.1">
    <property type="nucleotide sequence ID" value="NZ_JABSNM010000002.1"/>
</dbReference>
<dbReference type="EMBL" id="JABSNM010000002">
    <property type="protein sequence ID" value="NRT54796.1"/>
    <property type="molecule type" value="Genomic_DNA"/>
</dbReference>
<feature type="coiled-coil region" evidence="1">
    <location>
        <begin position="227"/>
        <end position="254"/>
    </location>
</feature>
<reference evidence="2 3" key="1">
    <citation type="submission" date="2020-05" db="EMBL/GenBank/DDBJ databases">
        <title>Genomic Encyclopedia of Type Strains, Phase IV (KMG-V): Genome sequencing to study the core and pangenomes of soil and plant-associated prokaryotes.</title>
        <authorList>
            <person name="Whitman W."/>
        </authorList>
    </citation>
    <scope>NUCLEOTIDE SEQUENCE [LARGE SCALE GENOMIC DNA]</scope>
    <source>
        <strain evidence="2 3">C29</strain>
    </source>
</reference>
<evidence type="ECO:0008006" key="4">
    <source>
        <dbReference type="Google" id="ProtNLM"/>
    </source>
</evidence>
<sequence length="383" mass="40196">MPSPHAPAAAPRPIEIFRPGRHTAMAGQTLDFTEADLAATVAAYDPALSEAPIVVGHPRHDAPAYGWVRALSVNPAGGIDADPHQVDPAFAEMVSAGRFKRVSASFYAPDAPANPKPGVYYLRHVGFLGAQPPAVKGLRTPEFADGETGVIEFAAWDDTNNAGLWRSLRDWLLAKFGREEADQVVPGYLVQSLEQSAQDELRAELSPAATDPAPAFAEEPTMTPEQIAALQAENARLKADAEALRRSQAELRRAALHAENVAFAEQLGSEGRLAVAHQPVIVAALDALGSGEQPIEFGEGEARQPLAAAVRGVLAKLPQSVEFGEVATGARAVGTPGTVDFAAPVGTVVDQGSLALHGKVVAYQARHRTSYEAALDAVLAGAA</sequence>
<evidence type="ECO:0000313" key="2">
    <source>
        <dbReference type="EMBL" id="NRT54796.1"/>
    </source>
</evidence>
<keyword evidence="1" id="KW-0175">Coiled coil</keyword>
<keyword evidence="3" id="KW-1185">Reference proteome</keyword>
<evidence type="ECO:0000256" key="1">
    <source>
        <dbReference type="SAM" id="Coils"/>
    </source>
</evidence>
<dbReference type="Proteomes" id="UP001516061">
    <property type="component" value="Unassembled WGS sequence"/>
</dbReference>
<protein>
    <recommendedName>
        <fullName evidence="4">Peptidase</fullName>
    </recommendedName>
</protein>
<name>A0ABX2FXQ4_9BURK</name>
<gene>
    <name evidence="2" type="ORF">HNQ01_000506</name>
</gene>
<organism evidence="2 3">
    <name type="scientific">Sphaerotilus uruguayifluvii</name>
    <dbReference type="NCBI Taxonomy" id="2735897"/>
    <lineage>
        <taxon>Bacteria</taxon>
        <taxon>Pseudomonadati</taxon>
        <taxon>Pseudomonadota</taxon>
        <taxon>Betaproteobacteria</taxon>
        <taxon>Burkholderiales</taxon>
        <taxon>Sphaerotilaceae</taxon>
        <taxon>Sphaerotilus</taxon>
    </lineage>
</organism>